<keyword evidence="5 6" id="KW-0804">Transcription</keyword>
<evidence type="ECO:0000313" key="9">
    <source>
        <dbReference type="EMBL" id="MBK9719079.1"/>
    </source>
</evidence>
<keyword evidence="2 6" id="KW-0963">Cytoplasm</keyword>
<dbReference type="FunFam" id="1.10.10.200:FF:000004">
    <property type="entry name" value="Probable transcriptional regulatory protein BSBG_02618"/>
    <property type="match status" value="1"/>
</dbReference>
<dbReference type="InterPro" id="IPR029072">
    <property type="entry name" value="YebC-like"/>
</dbReference>
<proteinExistence type="inferred from homology"/>
<dbReference type="GO" id="GO:0005829">
    <property type="term" value="C:cytosol"/>
    <property type="evidence" value="ECO:0007669"/>
    <property type="project" value="TreeGrafter"/>
</dbReference>
<dbReference type="InterPro" id="IPR026564">
    <property type="entry name" value="Transcrip_reg_TACO1-like_dom3"/>
</dbReference>
<dbReference type="NCBIfam" id="TIGR01033">
    <property type="entry name" value="YebC/PmpR family DNA-binding transcriptional regulator"/>
    <property type="match status" value="1"/>
</dbReference>
<dbReference type="EMBL" id="JADKFW010000015">
    <property type="protein sequence ID" value="MBK9719079.1"/>
    <property type="molecule type" value="Genomic_DNA"/>
</dbReference>
<dbReference type="Gene3D" id="1.10.10.200">
    <property type="match status" value="1"/>
</dbReference>
<dbReference type="Gene3D" id="3.30.70.980">
    <property type="match status" value="2"/>
</dbReference>
<evidence type="ECO:0000256" key="5">
    <source>
        <dbReference type="ARBA" id="ARBA00023163"/>
    </source>
</evidence>
<evidence type="ECO:0000256" key="6">
    <source>
        <dbReference type="HAMAP-Rule" id="MF_00693"/>
    </source>
</evidence>
<dbReference type="GO" id="GO:0003677">
    <property type="term" value="F:DNA binding"/>
    <property type="evidence" value="ECO:0007669"/>
    <property type="project" value="UniProtKB-UniRule"/>
</dbReference>
<accession>A0A9D7XEG8</accession>
<feature type="domain" description="TACO1/YebC-like second and third" evidence="7">
    <location>
        <begin position="80"/>
        <end position="234"/>
    </location>
</feature>
<sequence>MGRIFEVRKHTMFARFAKMSKQFARISKNVFMAVKAAGPNPDNNPRLRAAMQNAKAINMPKERLEAAIKKASSKDEKDLEIITYEGYAAHGIAVLVETVTDNPTRTVANVRSYFNKYGGSLGTSGSVSFMFDHKCNFRVKRKMDVDVDMLELELIDVGCEELSVENDELIIYGAFDAFGKLHHYFEENQYEIVESGFDRIPTMTKKLTPEQEIDVKKLLDKMEDDDDVQDVYSTME</sequence>
<dbReference type="Proteomes" id="UP000808349">
    <property type="component" value="Unassembled WGS sequence"/>
</dbReference>
<dbReference type="GO" id="GO:0006355">
    <property type="term" value="P:regulation of DNA-templated transcription"/>
    <property type="evidence" value="ECO:0007669"/>
    <property type="project" value="UniProtKB-UniRule"/>
</dbReference>
<organism evidence="9 10">
    <name type="scientific">Candidatus Defluviibacterium haderslevense</name>
    <dbReference type="NCBI Taxonomy" id="2981993"/>
    <lineage>
        <taxon>Bacteria</taxon>
        <taxon>Pseudomonadati</taxon>
        <taxon>Bacteroidota</taxon>
        <taxon>Saprospiria</taxon>
        <taxon>Saprospirales</taxon>
        <taxon>Saprospiraceae</taxon>
        <taxon>Candidatus Defluviibacterium</taxon>
    </lineage>
</organism>
<evidence type="ECO:0000313" key="10">
    <source>
        <dbReference type="Proteomes" id="UP000808349"/>
    </source>
</evidence>
<keyword evidence="3 6" id="KW-0805">Transcription regulation</keyword>
<comment type="subcellular location">
    <subcellularLocation>
        <location evidence="6">Cytoplasm</location>
    </subcellularLocation>
</comment>
<evidence type="ECO:0000259" key="7">
    <source>
        <dbReference type="Pfam" id="PF01709"/>
    </source>
</evidence>
<keyword evidence="4 6" id="KW-0238">DNA-binding</keyword>
<protein>
    <recommendedName>
        <fullName evidence="6">Probable transcriptional regulatory protein IPO85_16495</fullName>
    </recommendedName>
</protein>
<evidence type="ECO:0000256" key="1">
    <source>
        <dbReference type="ARBA" id="ARBA00008724"/>
    </source>
</evidence>
<dbReference type="SUPFAM" id="SSF75625">
    <property type="entry name" value="YebC-like"/>
    <property type="match status" value="1"/>
</dbReference>
<name>A0A9D7XEG8_9BACT</name>
<dbReference type="Pfam" id="PF20772">
    <property type="entry name" value="TACO1_YebC_N"/>
    <property type="match status" value="1"/>
</dbReference>
<dbReference type="InterPro" id="IPR049083">
    <property type="entry name" value="TACO1_YebC_N"/>
</dbReference>
<evidence type="ECO:0000256" key="3">
    <source>
        <dbReference type="ARBA" id="ARBA00023015"/>
    </source>
</evidence>
<evidence type="ECO:0000259" key="8">
    <source>
        <dbReference type="Pfam" id="PF20772"/>
    </source>
</evidence>
<evidence type="ECO:0000256" key="4">
    <source>
        <dbReference type="ARBA" id="ARBA00023125"/>
    </source>
</evidence>
<dbReference type="NCBIfam" id="NF009044">
    <property type="entry name" value="PRK12378.1"/>
    <property type="match status" value="1"/>
</dbReference>
<reference evidence="9 10" key="1">
    <citation type="submission" date="2020-10" db="EMBL/GenBank/DDBJ databases">
        <title>Connecting structure to function with the recovery of over 1000 high-quality activated sludge metagenome-assembled genomes encoding full-length rRNA genes using long-read sequencing.</title>
        <authorList>
            <person name="Singleton C.M."/>
            <person name="Petriglieri F."/>
            <person name="Kristensen J.M."/>
            <person name="Kirkegaard R.H."/>
            <person name="Michaelsen T.Y."/>
            <person name="Andersen M.H."/>
            <person name="Karst S.M."/>
            <person name="Dueholm M.S."/>
            <person name="Nielsen P.H."/>
            <person name="Albertsen M."/>
        </authorList>
    </citation>
    <scope>NUCLEOTIDE SEQUENCE [LARGE SCALE GENOMIC DNA]</scope>
    <source>
        <strain evidence="9">Ribe_18-Q3-R11-54_BAT3C.373</strain>
    </source>
</reference>
<evidence type="ECO:0000256" key="2">
    <source>
        <dbReference type="ARBA" id="ARBA00022490"/>
    </source>
</evidence>
<comment type="similarity">
    <text evidence="1 6">Belongs to the TACO1 family.</text>
</comment>
<dbReference type="InterPro" id="IPR048300">
    <property type="entry name" value="TACO1_YebC-like_2nd/3rd_dom"/>
</dbReference>
<dbReference type="InterPro" id="IPR017856">
    <property type="entry name" value="Integrase-like_N"/>
</dbReference>
<feature type="domain" description="TACO1/YebC-like N-terminal" evidence="8">
    <location>
        <begin position="5"/>
        <end position="73"/>
    </location>
</feature>
<gene>
    <name evidence="9" type="ORF">IPO85_16495</name>
</gene>
<comment type="caution">
    <text evidence="9">The sequence shown here is derived from an EMBL/GenBank/DDBJ whole genome shotgun (WGS) entry which is preliminary data.</text>
</comment>
<dbReference type="PANTHER" id="PTHR12532:SF6">
    <property type="entry name" value="TRANSCRIPTIONAL REGULATORY PROTEIN YEBC-RELATED"/>
    <property type="match status" value="1"/>
</dbReference>
<dbReference type="Pfam" id="PF01709">
    <property type="entry name" value="Transcrip_reg"/>
    <property type="match status" value="1"/>
</dbReference>
<dbReference type="HAMAP" id="MF_00693">
    <property type="entry name" value="Transcrip_reg_TACO1"/>
    <property type="match status" value="1"/>
</dbReference>
<dbReference type="AlphaFoldDB" id="A0A9D7XEG8"/>
<dbReference type="PANTHER" id="PTHR12532">
    <property type="entry name" value="TRANSLATIONAL ACTIVATOR OF CYTOCHROME C OXIDASE 1"/>
    <property type="match status" value="1"/>
</dbReference>
<dbReference type="InterPro" id="IPR002876">
    <property type="entry name" value="Transcrip_reg_TACO1-like"/>
</dbReference>